<dbReference type="SFLD" id="SFLDG01129">
    <property type="entry name" value="C1.5:_HAD__Beta-PGM__Phosphata"/>
    <property type="match status" value="1"/>
</dbReference>
<dbReference type="InterPro" id="IPR023198">
    <property type="entry name" value="PGP-like_dom2"/>
</dbReference>
<accession>A0A022L0P0</accession>
<name>A0A022L0P0_9MICO</name>
<dbReference type="NCBIfam" id="TIGR01509">
    <property type="entry name" value="HAD-SF-IA-v3"/>
    <property type="match status" value="1"/>
</dbReference>
<reference evidence="1 2" key="1">
    <citation type="journal article" date="2013" name="Genome Announc.">
        <title>Draft genome sequence of an Actinobacterium, Brachybacterium muris strain UCD-AY4.</title>
        <authorList>
            <person name="Lo J.R."/>
            <person name="Lang J.M."/>
            <person name="Darling A.E."/>
            <person name="Eisen J.A."/>
            <person name="Coil D.A."/>
        </authorList>
    </citation>
    <scope>NUCLEOTIDE SEQUENCE [LARGE SCALE GENOMIC DNA]</scope>
    <source>
        <strain evidence="1 2">UCD-AY4</strain>
    </source>
</reference>
<dbReference type="InterPro" id="IPR036412">
    <property type="entry name" value="HAD-like_sf"/>
</dbReference>
<comment type="caution">
    <text evidence="1">The sequence shown here is derived from an EMBL/GenBank/DDBJ whole genome shotgun (WGS) entry which is preliminary data.</text>
</comment>
<dbReference type="Proteomes" id="UP000019754">
    <property type="component" value="Unassembled WGS sequence"/>
</dbReference>
<dbReference type="EMBL" id="AORC01000002">
    <property type="protein sequence ID" value="EYT50962.1"/>
    <property type="molecule type" value="Genomic_DNA"/>
</dbReference>
<dbReference type="Gene3D" id="1.10.150.240">
    <property type="entry name" value="Putative phosphatase, domain 2"/>
    <property type="match status" value="1"/>
</dbReference>
<dbReference type="Gene3D" id="3.40.50.1000">
    <property type="entry name" value="HAD superfamily/HAD-like"/>
    <property type="match status" value="1"/>
</dbReference>
<dbReference type="AlphaFoldDB" id="A0A022L0P0"/>
<dbReference type="HOGENOM" id="CLU_045011_13_1_11"/>
<dbReference type="SFLD" id="SFLDS00003">
    <property type="entry name" value="Haloacid_Dehalogenase"/>
    <property type="match status" value="1"/>
</dbReference>
<dbReference type="InterPro" id="IPR006439">
    <property type="entry name" value="HAD-SF_hydro_IA"/>
</dbReference>
<gene>
    <name evidence="1" type="ORF">D641_0100325</name>
</gene>
<dbReference type="RefSeq" id="WP_031307354.1">
    <property type="nucleotide sequence ID" value="NZ_KB403091.1"/>
</dbReference>
<dbReference type="SUPFAM" id="SSF56784">
    <property type="entry name" value="HAD-like"/>
    <property type="match status" value="1"/>
</dbReference>
<dbReference type="Pfam" id="PF00702">
    <property type="entry name" value="Hydrolase"/>
    <property type="match status" value="1"/>
</dbReference>
<keyword evidence="2" id="KW-1185">Reference proteome</keyword>
<sequence length="239" mass="25370">MSNDPTSPPPALAPSPLDSWPPAWTPAAVVFDCDGLLVNTEAAWVSLQDEYLARHDAAFDPVTRRSLTGRAADVVIVAIAELIGKDPYAVADELLHAHREARRETEMVPMAGAYETVRAIASVRPVAVASNSPREELAFKIDALGLAEFVTAQVAVEDVENPKPAPDMYTQAARMLGADPADCLAFEDSETGAASALGAGLQLIAVPSLPGQDPQAPRRIASLEDPVLQEWIAGWEPTA</sequence>
<dbReference type="CDD" id="cd07505">
    <property type="entry name" value="HAD_BPGM-like"/>
    <property type="match status" value="1"/>
</dbReference>
<proteinExistence type="predicted"/>
<protein>
    <submittedName>
        <fullName evidence="1">Haloacid dehalogenase</fullName>
    </submittedName>
</protein>
<dbReference type="PANTHER" id="PTHR18901:SF38">
    <property type="entry name" value="PSEUDOURIDINE-5'-PHOSPHATASE"/>
    <property type="match status" value="1"/>
</dbReference>
<evidence type="ECO:0000313" key="1">
    <source>
        <dbReference type="EMBL" id="EYT50962.1"/>
    </source>
</evidence>
<dbReference type="STRING" id="1249481.D641_0100325"/>
<dbReference type="PANTHER" id="PTHR18901">
    <property type="entry name" value="2-DEOXYGLUCOSE-6-PHOSPHATE PHOSPHATASE 2"/>
    <property type="match status" value="1"/>
</dbReference>
<organism evidence="1 2">
    <name type="scientific">Brachybacterium muris UCD-AY4</name>
    <dbReference type="NCBI Taxonomy" id="1249481"/>
    <lineage>
        <taxon>Bacteria</taxon>
        <taxon>Bacillati</taxon>
        <taxon>Actinomycetota</taxon>
        <taxon>Actinomycetes</taxon>
        <taxon>Micrococcales</taxon>
        <taxon>Dermabacteraceae</taxon>
        <taxon>Brachybacterium</taxon>
    </lineage>
</organism>
<dbReference type="OrthoDB" id="9812856at2"/>
<evidence type="ECO:0000313" key="2">
    <source>
        <dbReference type="Proteomes" id="UP000019754"/>
    </source>
</evidence>
<dbReference type="InterPro" id="IPR023214">
    <property type="entry name" value="HAD_sf"/>
</dbReference>